<name>A0AA39N7C9_ARMTA</name>
<keyword evidence="4 5" id="KW-0472">Membrane</keyword>
<dbReference type="InterPro" id="IPR007568">
    <property type="entry name" value="RTA1"/>
</dbReference>
<dbReference type="PANTHER" id="PTHR31465">
    <property type="entry name" value="PROTEIN RTA1-RELATED"/>
    <property type="match status" value="1"/>
</dbReference>
<feature type="transmembrane region" description="Helical" evidence="5">
    <location>
        <begin position="45"/>
        <end position="63"/>
    </location>
</feature>
<keyword evidence="3 5" id="KW-1133">Transmembrane helix</keyword>
<evidence type="ECO:0000313" key="7">
    <source>
        <dbReference type="Proteomes" id="UP001175211"/>
    </source>
</evidence>
<keyword evidence="2 5" id="KW-0812">Transmembrane</keyword>
<keyword evidence="7" id="KW-1185">Reference proteome</keyword>
<evidence type="ECO:0008006" key="8">
    <source>
        <dbReference type="Google" id="ProtNLM"/>
    </source>
</evidence>
<accession>A0AA39N7C9</accession>
<dbReference type="GO" id="GO:0005886">
    <property type="term" value="C:plasma membrane"/>
    <property type="evidence" value="ECO:0007669"/>
    <property type="project" value="TreeGrafter"/>
</dbReference>
<gene>
    <name evidence="6" type="ORF">EV420DRAFT_1763121</name>
</gene>
<dbReference type="Pfam" id="PF04479">
    <property type="entry name" value="RTA1"/>
    <property type="match status" value="1"/>
</dbReference>
<comment type="caution">
    <text evidence="6">The sequence shown here is derived from an EMBL/GenBank/DDBJ whole genome shotgun (WGS) entry which is preliminary data.</text>
</comment>
<comment type="subcellular location">
    <subcellularLocation>
        <location evidence="1">Membrane</location>
        <topology evidence="1">Multi-pass membrane protein</topology>
    </subcellularLocation>
</comment>
<evidence type="ECO:0000256" key="2">
    <source>
        <dbReference type="ARBA" id="ARBA00022692"/>
    </source>
</evidence>
<feature type="transmembrane region" description="Helical" evidence="5">
    <location>
        <begin position="7"/>
        <end position="25"/>
    </location>
</feature>
<dbReference type="AlphaFoldDB" id="A0AA39N7C9"/>
<dbReference type="RefSeq" id="XP_060332331.1">
    <property type="nucleotide sequence ID" value="XM_060480728.1"/>
</dbReference>
<dbReference type="PANTHER" id="PTHR31465:SF9">
    <property type="entry name" value="SPHINGOID LONG-CHAIN BASE TRANSPORTER RSB1"/>
    <property type="match status" value="1"/>
</dbReference>
<evidence type="ECO:0000256" key="4">
    <source>
        <dbReference type="ARBA" id="ARBA00023136"/>
    </source>
</evidence>
<dbReference type="GeneID" id="85364276"/>
<evidence type="ECO:0000256" key="3">
    <source>
        <dbReference type="ARBA" id="ARBA00022989"/>
    </source>
</evidence>
<protein>
    <recommendedName>
        <fullName evidence="8">RTA1-domain-containing protein</fullName>
    </recommendedName>
</protein>
<dbReference type="Proteomes" id="UP001175211">
    <property type="component" value="Unassembled WGS sequence"/>
</dbReference>
<organism evidence="6 7">
    <name type="scientific">Armillaria tabescens</name>
    <name type="common">Ringless honey mushroom</name>
    <name type="synonym">Agaricus tabescens</name>
    <dbReference type="NCBI Taxonomy" id="1929756"/>
    <lineage>
        <taxon>Eukaryota</taxon>
        <taxon>Fungi</taxon>
        <taxon>Dikarya</taxon>
        <taxon>Basidiomycota</taxon>
        <taxon>Agaricomycotina</taxon>
        <taxon>Agaricomycetes</taxon>
        <taxon>Agaricomycetidae</taxon>
        <taxon>Agaricales</taxon>
        <taxon>Marasmiineae</taxon>
        <taxon>Physalacriaceae</taxon>
        <taxon>Desarmillaria</taxon>
    </lineage>
</organism>
<evidence type="ECO:0000256" key="1">
    <source>
        <dbReference type="ARBA" id="ARBA00004141"/>
    </source>
</evidence>
<dbReference type="EMBL" id="JAUEPS010000013">
    <property type="protein sequence ID" value="KAK0460205.1"/>
    <property type="molecule type" value="Genomic_DNA"/>
</dbReference>
<proteinExistence type="predicted"/>
<reference evidence="6" key="1">
    <citation type="submission" date="2023-06" db="EMBL/GenBank/DDBJ databases">
        <authorList>
            <consortium name="Lawrence Berkeley National Laboratory"/>
            <person name="Ahrendt S."/>
            <person name="Sahu N."/>
            <person name="Indic B."/>
            <person name="Wong-Bajracharya J."/>
            <person name="Merenyi Z."/>
            <person name="Ke H.-M."/>
            <person name="Monk M."/>
            <person name="Kocsube S."/>
            <person name="Drula E."/>
            <person name="Lipzen A."/>
            <person name="Balint B."/>
            <person name="Henrissat B."/>
            <person name="Andreopoulos B."/>
            <person name="Martin F.M."/>
            <person name="Harder C.B."/>
            <person name="Rigling D."/>
            <person name="Ford K.L."/>
            <person name="Foster G.D."/>
            <person name="Pangilinan J."/>
            <person name="Papanicolaou A."/>
            <person name="Barry K."/>
            <person name="LaButti K."/>
            <person name="Viragh M."/>
            <person name="Koriabine M."/>
            <person name="Yan M."/>
            <person name="Riley R."/>
            <person name="Champramary S."/>
            <person name="Plett K.L."/>
            <person name="Tsai I.J."/>
            <person name="Slot J."/>
            <person name="Sipos G."/>
            <person name="Plett J."/>
            <person name="Nagy L.G."/>
            <person name="Grigoriev I.V."/>
        </authorList>
    </citation>
    <scope>NUCLEOTIDE SEQUENCE</scope>
    <source>
        <strain evidence="6">CCBAS 213</strain>
    </source>
</reference>
<evidence type="ECO:0000256" key="5">
    <source>
        <dbReference type="SAM" id="Phobius"/>
    </source>
</evidence>
<evidence type="ECO:0000313" key="6">
    <source>
        <dbReference type="EMBL" id="KAK0460205.1"/>
    </source>
</evidence>
<sequence>MDKGLKYMIRALVFNTVCLIVRAIYRTIELADGWDGKVIHTQAYFNIFDGAMVILAIYTLNFAHPGYLIGRGMGRDRAIEDQKSESAIELGTATN</sequence>
<dbReference type="GO" id="GO:0000324">
    <property type="term" value="C:fungal-type vacuole"/>
    <property type="evidence" value="ECO:0007669"/>
    <property type="project" value="TreeGrafter"/>
</dbReference>